<evidence type="ECO:0008006" key="12">
    <source>
        <dbReference type="Google" id="ProtNLM"/>
    </source>
</evidence>
<dbReference type="PANTHER" id="PTHR10791">
    <property type="entry name" value="RAG1-ACTIVATING PROTEIN 1"/>
    <property type="match status" value="1"/>
</dbReference>
<evidence type="ECO:0000313" key="11">
    <source>
        <dbReference type="Proteomes" id="UP000327013"/>
    </source>
</evidence>
<keyword evidence="8 9" id="KW-0472">Membrane</keyword>
<evidence type="ECO:0000256" key="1">
    <source>
        <dbReference type="ARBA" id="ARBA00004127"/>
    </source>
</evidence>
<dbReference type="FunFam" id="1.20.1280.290:FF:000002">
    <property type="entry name" value="Bidirectional sugar transporter SWEET"/>
    <property type="match status" value="1"/>
</dbReference>
<sequence length="429" mass="47147">MAAALSFIIGIIVNGTGVVFQFIYVTLFLIYAPNLLKVKTAKLVGILNVGFLGLVIAVSLVALHGSVRLTFVGILCAALTVGMYASPLSAMRLVIKTKSVEYMPFFLSFFLFLNAGIWSAYAVLVQDFFVGVPNGVGVLLGSAQLILYAVYKNKSNIMSTKSTEKMEEESPAHLVKGIIQMQAFHEDDEEALKNRSLDKGRSLPKPPVNREKTFLRAVKKKSTENYKSVPYITTLLSTSLWTFYGLLKPGGLLVWTVNGAGVVFQFIYVTLFLIYSPTDKKVKTAKLVGILNVGFFGLVIAVTLLALHGSVRLTFVGILCAALTVGMYASPLSAMLILYAVYKNKSNIISTKSTEKMEEESSAHLVKGIVQMQAFHEDDEEALKNLSLNKGRSLPKSPVNRQYSFQNILKTFSLNPYGDDIEKGEKNLF</sequence>
<feature type="transmembrane region" description="Helical" evidence="9">
    <location>
        <begin position="69"/>
        <end position="90"/>
    </location>
</feature>
<proteinExistence type="inferred from homology"/>
<accession>A0A5N6QW59</accession>
<evidence type="ECO:0000256" key="9">
    <source>
        <dbReference type="SAM" id="Phobius"/>
    </source>
</evidence>
<feature type="transmembrane region" description="Helical" evidence="9">
    <location>
        <begin position="6"/>
        <end position="31"/>
    </location>
</feature>
<name>A0A5N6QW59_9ROSI</name>
<keyword evidence="5 9" id="KW-0812">Transmembrane</keyword>
<keyword evidence="3" id="KW-0813">Transport</keyword>
<dbReference type="GO" id="GO:0051260">
    <property type="term" value="P:protein homooligomerization"/>
    <property type="evidence" value="ECO:0007669"/>
    <property type="project" value="UniProtKB-ARBA"/>
</dbReference>
<comment type="similarity">
    <text evidence="2">Belongs to the SWEET sugar transporter family.</text>
</comment>
<dbReference type="Proteomes" id="UP000327013">
    <property type="component" value="Chromosome 2"/>
</dbReference>
<comment type="subcellular location">
    <subcellularLocation>
        <location evidence="1">Endomembrane system</location>
        <topology evidence="1">Multi-pass membrane protein</topology>
    </subcellularLocation>
</comment>
<evidence type="ECO:0000256" key="2">
    <source>
        <dbReference type="ARBA" id="ARBA00007809"/>
    </source>
</evidence>
<evidence type="ECO:0000256" key="5">
    <source>
        <dbReference type="ARBA" id="ARBA00022692"/>
    </source>
</evidence>
<feature type="transmembrane region" description="Helical" evidence="9">
    <location>
        <begin position="313"/>
        <end position="342"/>
    </location>
</feature>
<feature type="transmembrane region" description="Helical" evidence="9">
    <location>
        <begin position="229"/>
        <end position="247"/>
    </location>
</feature>
<evidence type="ECO:0000256" key="3">
    <source>
        <dbReference type="ARBA" id="ARBA00022448"/>
    </source>
</evidence>
<keyword evidence="11" id="KW-1185">Reference proteome</keyword>
<dbReference type="InterPro" id="IPR047664">
    <property type="entry name" value="SWEET"/>
</dbReference>
<protein>
    <recommendedName>
        <fullName evidence="12">Bidirectional sugar transporter SWEET</fullName>
    </recommendedName>
</protein>
<dbReference type="GO" id="GO:0012505">
    <property type="term" value="C:endomembrane system"/>
    <property type="evidence" value="ECO:0007669"/>
    <property type="project" value="UniProtKB-SubCell"/>
</dbReference>
<evidence type="ECO:0000313" key="10">
    <source>
        <dbReference type="EMBL" id="KAE8010259.1"/>
    </source>
</evidence>
<dbReference type="PANTHER" id="PTHR10791:SF142">
    <property type="entry name" value="BIDIRECTIONAL SUGAR TRANSPORTER SWEET16"/>
    <property type="match status" value="1"/>
</dbReference>
<evidence type="ECO:0000256" key="6">
    <source>
        <dbReference type="ARBA" id="ARBA00022737"/>
    </source>
</evidence>
<gene>
    <name evidence="10" type="ORF">FH972_006644</name>
</gene>
<keyword evidence="4" id="KW-0762">Sugar transport</keyword>
<feature type="transmembrane region" description="Helical" evidence="9">
    <location>
        <begin position="128"/>
        <end position="151"/>
    </location>
</feature>
<feature type="transmembrane region" description="Helical" evidence="9">
    <location>
        <begin position="287"/>
        <end position="307"/>
    </location>
</feature>
<dbReference type="GO" id="GO:0051119">
    <property type="term" value="F:sugar transmembrane transporter activity"/>
    <property type="evidence" value="ECO:0007669"/>
    <property type="project" value="InterPro"/>
</dbReference>
<dbReference type="AlphaFoldDB" id="A0A5N6QW59"/>
<dbReference type="OrthoDB" id="409725at2759"/>
<dbReference type="Gene3D" id="1.20.1280.290">
    <property type="match status" value="2"/>
</dbReference>
<dbReference type="EMBL" id="CM017322">
    <property type="protein sequence ID" value="KAE8010259.1"/>
    <property type="molecule type" value="Genomic_DNA"/>
</dbReference>
<dbReference type="InterPro" id="IPR004316">
    <property type="entry name" value="SWEET_rpt"/>
</dbReference>
<evidence type="ECO:0000256" key="7">
    <source>
        <dbReference type="ARBA" id="ARBA00022989"/>
    </source>
</evidence>
<feature type="transmembrane region" description="Helical" evidence="9">
    <location>
        <begin position="102"/>
        <end position="122"/>
    </location>
</feature>
<feature type="transmembrane region" description="Helical" evidence="9">
    <location>
        <begin position="253"/>
        <end position="275"/>
    </location>
</feature>
<keyword evidence="6" id="KW-0677">Repeat</keyword>
<reference evidence="10 11" key="1">
    <citation type="submission" date="2019-06" db="EMBL/GenBank/DDBJ databases">
        <title>A chromosomal-level reference genome of Carpinus fangiana (Coryloideae, Betulaceae).</title>
        <authorList>
            <person name="Yang X."/>
            <person name="Wang Z."/>
            <person name="Zhang L."/>
            <person name="Hao G."/>
            <person name="Liu J."/>
            <person name="Yang Y."/>
        </authorList>
    </citation>
    <scope>NUCLEOTIDE SEQUENCE [LARGE SCALE GENOMIC DNA]</scope>
    <source>
        <strain evidence="10">Cfa_2016G</strain>
        <tissue evidence="10">Leaf</tissue>
    </source>
</reference>
<keyword evidence="7 9" id="KW-1133">Transmembrane helix</keyword>
<feature type="transmembrane region" description="Helical" evidence="9">
    <location>
        <begin position="43"/>
        <end position="63"/>
    </location>
</feature>
<evidence type="ECO:0000256" key="8">
    <source>
        <dbReference type="ARBA" id="ARBA00023136"/>
    </source>
</evidence>
<evidence type="ECO:0000256" key="4">
    <source>
        <dbReference type="ARBA" id="ARBA00022597"/>
    </source>
</evidence>
<organism evidence="10 11">
    <name type="scientific">Carpinus fangiana</name>
    <dbReference type="NCBI Taxonomy" id="176857"/>
    <lineage>
        <taxon>Eukaryota</taxon>
        <taxon>Viridiplantae</taxon>
        <taxon>Streptophyta</taxon>
        <taxon>Embryophyta</taxon>
        <taxon>Tracheophyta</taxon>
        <taxon>Spermatophyta</taxon>
        <taxon>Magnoliopsida</taxon>
        <taxon>eudicotyledons</taxon>
        <taxon>Gunneridae</taxon>
        <taxon>Pentapetalae</taxon>
        <taxon>rosids</taxon>
        <taxon>fabids</taxon>
        <taxon>Fagales</taxon>
        <taxon>Betulaceae</taxon>
        <taxon>Carpinus</taxon>
    </lineage>
</organism>
<dbReference type="Pfam" id="PF03083">
    <property type="entry name" value="MtN3_slv"/>
    <property type="match status" value="2"/>
</dbReference>
<dbReference type="GO" id="GO:0016020">
    <property type="term" value="C:membrane"/>
    <property type="evidence" value="ECO:0007669"/>
    <property type="project" value="InterPro"/>
</dbReference>